<dbReference type="InterPro" id="IPR038910">
    <property type="entry name" value="Hua1-like"/>
</dbReference>
<proteinExistence type="predicted"/>
<organism evidence="2 3">
    <name type="scientific">Calocera cornea HHB12733</name>
    <dbReference type="NCBI Taxonomy" id="1353952"/>
    <lineage>
        <taxon>Eukaryota</taxon>
        <taxon>Fungi</taxon>
        <taxon>Dikarya</taxon>
        <taxon>Basidiomycota</taxon>
        <taxon>Agaricomycotina</taxon>
        <taxon>Dacrymycetes</taxon>
        <taxon>Dacrymycetales</taxon>
        <taxon>Dacrymycetaceae</taxon>
        <taxon>Calocera</taxon>
    </lineage>
</organism>
<evidence type="ECO:0000313" key="3">
    <source>
        <dbReference type="Proteomes" id="UP000076842"/>
    </source>
</evidence>
<feature type="compositionally biased region" description="Pro residues" evidence="1">
    <location>
        <begin position="63"/>
        <end position="72"/>
    </location>
</feature>
<feature type="compositionally biased region" description="Gly residues" evidence="1">
    <location>
        <begin position="434"/>
        <end position="443"/>
    </location>
</feature>
<dbReference type="InParanoid" id="A0A165FJ93"/>
<feature type="compositionally biased region" description="Low complexity" evidence="1">
    <location>
        <begin position="1"/>
        <end position="16"/>
    </location>
</feature>
<feature type="compositionally biased region" description="Low complexity" evidence="1">
    <location>
        <begin position="307"/>
        <end position="374"/>
    </location>
</feature>
<dbReference type="AlphaFoldDB" id="A0A165FJ93"/>
<evidence type="ECO:0000313" key="2">
    <source>
        <dbReference type="EMBL" id="KZT56831.1"/>
    </source>
</evidence>
<dbReference type="EMBL" id="KV423972">
    <property type="protein sequence ID" value="KZT56831.1"/>
    <property type="molecule type" value="Genomic_DNA"/>
</dbReference>
<feature type="region of interest" description="Disordered" evidence="1">
    <location>
        <begin position="584"/>
        <end position="603"/>
    </location>
</feature>
<feature type="compositionally biased region" description="Pro residues" evidence="1">
    <location>
        <begin position="126"/>
        <end position="136"/>
    </location>
</feature>
<evidence type="ECO:0000256" key="1">
    <source>
        <dbReference type="SAM" id="MobiDB-lite"/>
    </source>
</evidence>
<feature type="region of interest" description="Disordered" evidence="1">
    <location>
        <begin position="1"/>
        <end position="376"/>
    </location>
</feature>
<feature type="compositionally biased region" description="Low complexity" evidence="1">
    <location>
        <begin position="399"/>
        <end position="410"/>
    </location>
</feature>
<dbReference type="GO" id="GO:0005737">
    <property type="term" value="C:cytoplasm"/>
    <property type="evidence" value="ECO:0007669"/>
    <property type="project" value="TreeGrafter"/>
</dbReference>
<dbReference type="Gene3D" id="6.20.20.10">
    <property type="match status" value="1"/>
</dbReference>
<feature type="compositionally biased region" description="Basic and acidic residues" evidence="1">
    <location>
        <begin position="506"/>
        <end position="517"/>
    </location>
</feature>
<feature type="compositionally biased region" description="Low complexity" evidence="1">
    <location>
        <begin position="137"/>
        <end position="151"/>
    </location>
</feature>
<gene>
    <name evidence="2" type="ORF">CALCODRAFT_497008</name>
</gene>
<feature type="compositionally biased region" description="Pro residues" evidence="1">
    <location>
        <begin position="417"/>
        <end position="427"/>
    </location>
</feature>
<feature type="compositionally biased region" description="Low complexity" evidence="1">
    <location>
        <begin position="215"/>
        <end position="233"/>
    </location>
</feature>
<feature type="region of interest" description="Disordered" evidence="1">
    <location>
        <begin position="388"/>
        <end position="517"/>
    </location>
</feature>
<feature type="compositionally biased region" description="Low complexity" evidence="1">
    <location>
        <begin position="23"/>
        <end position="36"/>
    </location>
</feature>
<protein>
    <submittedName>
        <fullName evidence="2">Uncharacterized protein</fullName>
    </submittedName>
</protein>
<feature type="compositionally biased region" description="Low complexity" evidence="1">
    <location>
        <begin position="585"/>
        <end position="595"/>
    </location>
</feature>
<name>A0A165FJ93_9BASI</name>
<feature type="compositionally biased region" description="Low complexity" evidence="1">
    <location>
        <begin position="171"/>
        <end position="191"/>
    </location>
</feature>
<reference evidence="2 3" key="1">
    <citation type="journal article" date="2016" name="Mol. Biol. Evol.">
        <title>Comparative Genomics of Early-Diverging Mushroom-Forming Fungi Provides Insights into the Origins of Lignocellulose Decay Capabilities.</title>
        <authorList>
            <person name="Nagy L.G."/>
            <person name="Riley R."/>
            <person name="Tritt A."/>
            <person name="Adam C."/>
            <person name="Daum C."/>
            <person name="Floudas D."/>
            <person name="Sun H."/>
            <person name="Yadav J.S."/>
            <person name="Pangilinan J."/>
            <person name="Larsson K.H."/>
            <person name="Matsuura K."/>
            <person name="Barry K."/>
            <person name="Labutti K."/>
            <person name="Kuo R."/>
            <person name="Ohm R.A."/>
            <person name="Bhattacharya S.S."/>
            <person name="Shirouzu T."/>
            <person name="Yoshinaga Y."/>
            <person name="Martin F.M."/>
            <person name="Grigoriev I.V."/>
            <person name="Hibbett D.S."/>
        </authorList>
    </citation>
    <scope>NUCLEOTIDE SEQUENCE [LARGE SCALE GENOMIC DNA]</scope>
    <source>
        <strain evidence="2 3">HHB12733</strain>
    </source>
</reference>
<dbReference type="PANTHER" id="PTHR28031:SF1">
    <property type="entry name" value="PROLINE-RICH PROTEIN HUA1"/>
    <property type="match status" value="1"/>
</dbReference>
<feature type="compositionally biased region" description="Low complexity" evidence="1">
    <location>
        <begin position="277"/>
        <end position="297"/>
    </location>
</feature>
<dbReference type="OrthoDB" id="2405700at2759"/>
<feature type="compositionally biased region" description="Low complexity" evidence="1">
    <location>
        <begin position="487"/>
        <end position="505"/>
    </location>
</feature>
<dbReference type="Proteomes" id="UP000076842">
    <property type="component" value="Unassembled WGS sequence"/>
</dbReference>
<accession>A0A165FJ93</accession>
<dbReference type="PANTHER" id="PTHR28031">
    <property type="entry name" value="PROLINE-RICH PROTEIN HUA1"/>
    <property type="match status" value="1"/>
</dbReference>
<feature type="region of interest" description="Disordered" evidence="1">
    <location>
        <begin position="660"/>
        <end position="694"/>
    </location>
</feature>
<keyword evidence="3" id="KW-1185">Reference proteome</keyword>
<sequence length="804" mass="83407">MASARPTRPSASRPRSLFTPQALHTLSSSLPRTSTLRQAASRPTPPGVNENLARRSLHARSTTPPPPPPPIPTDEHALPPLPPSGPRTLEEEEGDADPPPAYTPRPHSSEASVSFGPLRPWGRPFLPFPDLPPPPAISSAGGRSSSLSAALEDLRPPPSLAPRHQQTASDPLLPSRRPSLLTTTTPVAAADAADEPPTLPTLPWEHDAAYDSDGSFHSFHSAPSAPSLPSGSPADRRSPFLPSPAAAHAQGLPSPLGPGPGQHPSLLSEHKDPHEQAAGSTSSAGSWAPPAPASQGPTLAGLGLGMPAGWASSPSLLSSVSSPTPTGPTGPAHSPSALSQSQSQSPSQSHSATSPARPAGRPPRAQKPAVQVRVPPAPAWLDEALYTASPSLGSPRPPTAAAAPSHAGRTSSGSRCPLPPGAAPPSPMTAFGVAVGGGGGRSPGWGEPSPRGWESEGASPSGFGSRSVGGEGLAWEHPGSRAAAGGQQRLPQPQQQPQQQQQQQQVRERTTSGRDERWLAWERLLAATRQGPGSGRSGSVRVLGSASVDVRERRTRTRTMFEDTHVDRREVFEGPHLPEQARELGQSAANARAGSAGRGEDGPSALPVVGRPLMHRGCVLCYPEGYNCHKCSNTGYKAFDPSHPCRKCWQRYGRPFVAPLTTAPRGQSFQRPLPLPPPKPAPKLAQPKRAGGGSLVGAWPESGERGRFAGPLGSAFVFPKAAPPKTPVAAAQAGVIFPVPAPPAPAAAARERDVYLQREARAAECDGRCAGCDGTGAISVLFFDDEVCPTCRGTGMVFLSDAGQ</sequence>
<dbReference type="STRING" id="1353952.A0A165FJ93"/>